<comment type="caution">
    <text evidence="2">The sequence shown here is derived from an EMBL/GenBank/DDBJ whole genome shotgun (WGS) entry which is preliminary data.</text>
</comment>
<evidence type="ECO:0000313" key="2">
    <source>
        <dbReference type="EMBL" id="KAK4501693.1"/>
    </source>
</evidence>
<evidence type="ECO:0000256" key="1">
    <source>
        <dbReference type="SAM" id="MobiDB-lite"/>
    </source>
</evidence>
<reference evidence="2 3" key="1">
    <citation type="journal article" date="2023" name="G3 (Bethesda)">
        <title>A chromosome-level genome assembly of Zasmidium syzygii isolated from banana leaves.</title>
        <authorList>
            <person name="van Westerhoven A.C."/>
            <person name="Mehrabi R."/>
            <person name="Talebi R."/>
            <person name="Steentjes M.B.F."/>
            <person name="Corcolon B."/>
            <person name="Chong P.A."/>
            <person name="Kema G.H.J."/>
            <person name="Seidl M.F."/>
        </authorList>
    </citation>
    <scope>NUCLEOTIDE SEQUENCE [LARGE SCALE GENOMIC DNA]</scope>
    <source>
        <strain evidence="2 3">P124</strain>
    </source>
</reference>
<gene>
    <name evidence="2" type="ORF">PRZ48_007502</name>
</gene>
<feature type="compositionally biased region" description="Acidic residues" evidence="1">
    <location>
        <begin position="273"/>
        <end position="296"/>
    </location>
</feature>
<sequence length="326" mass="36232">MAGVLSTMVGSLSDKKNLHVVVLGYPTTERPRFSTESLHDQKAKIVVELFKEISDCDVQTPTFGRLAEFKQYLVDTFKSLGDDDVLIIWFGGATKDDDEEWHVKLENGPRNGWVDGRDFIQQCYLSGCNIALFLDANMPTRFKYPCVPRSDGRGNTEIMARGSIVQTAQGRSIEGHSSDFTINMVEGVNDWVQEIKDGKYKDGAAMSIAQIMGSNRKLRYNPTRKFDRQPRARGRKKPTIDRLVIDPEDVRGSGKLCFRMKRVQDGSNATDTVDGDTTEAEIPEDEGYDEGLDEGIEGPVDSLSTGDTAPKRDTDGESLFCTPGPE</sequence>
<keyword evidence="3" id="KW-1185">Reference proteome</keyword>
<protein>
    <submittedName>
        <fullName evidence="2">Uncharacterized protein</fullName>
    </submittedName>
</protein>
<organism evidence="2 3">
    <name type="scientific">Zasmidium cellare</name>
    <name type="common">Wine cellar mold</name>
    <name type="synonym">Racodium cellare</name>
    <dbReference type="NCBI Taxonomy" id="395010"/>
    <lineage>
        <taxon>Eukaryota</taxon>
        <taxon>Fungi</taxon>
        <taxon>Dikarya</taxon>
        <taxon>Ascomycota</taxon>
        <taxon>Pezizomycotina</taxon>
        <taxon>Dothideomycetes</taxon>
        <taxon>Dothideomycetidae</taxon>
        <taxon>Mycosphaerellales</taxon>
        <taxon>Mycosphaerellaceae</taxon>
        <taxon>Zasmidium</taxon>
    </lineage>
</organism>
<feature type="region of interest" description="Disordered" evidence="1">
    <location>
        <begin position="266"/>
        <end position="326"/>
    </location>
</feature>
<proteinExistence type="predicted"/>
<dbReference type="Proteomes" id="UP001305779">
    <property type="component" value="Unassembled WGS sequence"/>
</dbReference>
<dbReference type="EMBL" id="JAXOVC010000005">
    <property type="protein sequence ID" value="KAK4501693.1"/>
    <property type="molecule type" value="Genomic_DNA"/>
</dbReference>
<name>A0ABR0EKE2_ZASCE</name>
<accession>A0ABR0EKE2</accession>
<evidence type="ECO:0000313" key="3">
    <source>
        <dbReference type="Proteomes" id="UP001305779"/>
    </source>
</evidence>